<evidence type="ECO:0000256" key="8">
    <source>
        <dbReference type="ARBA" id="ARBA00022840"/>
    </source>
</evidence>
<evidence type="ECO:0000256" key="10">
    <source>
        <dbReference type="ARBA" id="ARBA00048594"/>
    </source>
</evidence>
<proteinExistence type="inferred from homology"/>
<keyword evidence="7 11" id="KW-0418">Kinase</keyword>
<dbReference type="Proteomes" id="UP001298681">
    <property type="component" value="Unassembled WGS sequence"/>
</dbReference>
<accession>A0ABS9MK25</accession>
<evidence type="ECO:0000256" key="1">
    <source>
        <dbReference type="ARBA" id="ARBA00003531"/>
    </source>
</evidence>
<evidence type="ECO:0000313" key="14">
    <source>
        <dbReference type="Proteomes" id="UP001298681"/>
    </source>
</evidence>
<evidence type="ECO:0000256" key="2">
    <source>
        <dbReference type="ARBA" id="ARBA00005790"/>
    </source>
</evidence>
<comment type="function">
    <text evidence="1 11">Essential for recycling GMP and indirectly, cGMP.</text>
</comment>
<dbReference type="SUPFAM" id="SSF52540">
    <property type="entry name" value="P-loop containing nucleoside triphosphate hydrolases"/>
    <property type="match status" value="1"/>
</dbReference>
<feature type="domain" description="Guanylate kinase-like" evidence="12">
    <location>
        <begin position="4"/>
        <end position="182"/>
    </location>
</feature>
<dbReference type="InterPro" id="IPR017665">
    <property type="entry name" value="Guanylate_kinase"/>
</dbReference>
<organism evidence="13 14">
    <name type="scientific">Anaeromassilibacillus senegalensis</name>
    <dbReference type="NCBI Taxonomy" id="1673717"/>
    <lineage>
        <taxon>Bacteria</taxon>
        <taxon>Bacillati</taxon>
        <taxon>Bacillota</taxon>
        <taxon>Clostridia</taxon>
        <taxon>Eubacteriales</taxon>
        <taxon>Acutalibacteraceae</taxon>
        <taxon>Anaeromassilibacillus</taxon>
    </lineage>
</organism>
<dbReference type="SMART" id="SM00072">
    <property type="entry name" value="GuKc"/>
    <property type="match status" value="1"/>
</dbReference>
<dbReference type="EC" id="2.7.4.8" evidence="3 11"/>
<dbReference type="CDD" id="cd00071">
    <property type="entry name" value="GMPK"/>
    <property type="match status" value="1"/>
</dbReference>
<evidence type="ECO:0000256" key="6">
    <source>
        <dbReference type="ARBA" id="ARBA00022741"/>
    </source>
</evidence>
<evidence type="ECO:0000313" key="13">
    <source>
        <dbReference type="EMBL" id="MCG4610863.1"/>
    </source>
</evidence>
<reference evidence="13 14" key="1">
    <citation type="submission" date="2022-01" db="EMBL/GenBank/DDBJ databases">
        <title>Collection of gut derived symbiotic bacterial strains cultured from healthy donors.</title>
        <authorList>
            <person name="Lin H."/>
            <person name="Kohout C."/>
            <person name="Waligurski E."/>
            <person name="Pamer E.G."/>
        </authorList>
    </citation>
    <scope>NUCLEOTIDE SEQUENCE [LARGE SCALE GENOMIC DNA]</scope>
    <source>
        <strain evidence="13 14">DFI.7.58</strain>
    </source>
</reference>
<gene>
    <name evidence="11 13" type="primary">gmk</name>
    <name evidence="13" type="ORF">L0P57_07940</name>
</gene>
<protein>
    <recommendedName>
        <fullName evidence="4 11">Guanylate kinase</fullName>
        <ecNumber evidence="3 11">2.7.4.8</ecNumber>
    </recommendedName>
    <alternativeName>
        <fullName evidence="9 11">GMP kinase</fullName>
    </alternativeName>
</protein>
<dbReference type="HAMAP" id="MF_00328">
    <property type="entry name" value="Guanylate_kinase"/>
    <property type="match status" value="1"/>
</dbReference>
<keyword evidence="6 11" id="KW-0547">Nucleotide-binding</keyword>
<comment type="catalytic activity">
    <reaction evidence="10 11">
        <text>GMP + ATP = GDP + ADP</text>
        <dbReference type="Rhea" id="RHEA:20780"/>
        <dbReference type="ChEBI" id="CHEBI:30616"/>
        <dbReference type="ChEBI" id="CHEBI:58115"/>
        <dbReference type="ChEBI" id="CHEBI:58189"/>
        <dbReference type="ChEBI" id="CHEBI:456216"/>
        <dbReference type="EC" id="2.7.4.8"/>
    </reaction>
</comment>
<dbReference type="PROSITE" id="PS50052">
    <property type="entry name" value="GUANYLATE_KINASE_2"/>
    <property type="match status" value="1"/>
</dbReference>
<evidence type="ECO:0000256" key="11">
    <source>
        <dbReference type="HAMAP-Rule" id="MF_00328"/>
    </source>
</evidence>
<keyword evidence="11" id="KW-0963">Cytoplasm</keyword>
<comment type="similarity">
    <text evidence="2 11">Belongs to the guanylate kinase family.</text>
</comment>
<dbReference type="GO" id="GO:0004385">
    <property type="term" value="F:GMP kinase activity"/>
    <property type="evidence" value="ECO:0007669"/>
    <property type="project" value="UniProtKB-EC"/>
</dbReference>
<evidence type="ECO:0000259" key="12">
    <source>
        <dbReference type="PROSITE" id="PS50052"/>
    </source>
</evidence>
<dbReference type="PANTHER" id="PTHR23117:SF13">
    <property type="entry name" value="GUANYLATE KINASE"/>
    <property type="match status" value="1"/>
</dbReference>
<evidence type="ECO:0000256" key="3">
    <source>
        <dbReference type="ARBA" id="ARBA00012961"/>
    </source>
</evidence>
<dbReference type="InterPro" id="IPR027417">
    <property type="entry name" value="P-loop_NTPase"/>
</dbReference>
<comment type="caution">
    <text evidence="13">The sequence shown here is derived from an EMBL/GenBank/DDBJ whole genome shotgun (WGS) entry which is preliminary data.</text>
</comment>
<dbReference type="PROSITE" id="PS00856">
    <property type="entry name" value="GUANYLATE_KINASE_1"/>
    <property type="match status" value="1"/>
</dbReference>
<sequence length="202" mass="22763">MTKGLMVVLSGPSGAGKDTILHTLLQRDPRVKLSISATTRKPREGEVDGQHYYFVTREQFLAMRERGEVLESAEYCGNFYGTPEKPIRDWMAAGNDVILEIEVQGGAQVKQKCPDCVGIFILPPSIKELERRLRDRGTETEEAIQKRLDAACGEIQHARDYDYVVINDTVENAVEAIQNILRAEKYSKCRNFDTIEGVLNND</sequence>
<evidence type="ECO:0000256" key="9">
    <source>
        <dbReference type="ARBA" id="ARBA00030128"/>
    </source>
</evidence>
<evidence type="ECO:0000256" key="4">
    <source>
        <dbReference type="ARBA" id="ARBA00016296"/>
    </source>
</evidence>
<evidence type="ECO:0000256" key="7">
    <source>
        <dbReference type="ARBA" id="ARBA00022777"/>
    </source>
</evidence>
<dbReference type="NCBIfam" id="TIGR03263">
    <property type="entry name" value="guanyl_kin"/>
    <property type="match status" value="1"/>
</dbReference>
<evidence type="ECO:0000256" key="5">
    <source>
        <dbReference type="ARBA" id="ARBA00022679"/>
    </source>
</evidence>
<dbReference type="InterPro" id="IPR020590">
    <property type="entry name" value="Guanylate_kinase_CS"/>
</dbReference>
<keyword evidence="14" id="KW-1185">Reference proteome</keyword>
<dbReference type="RefSeq" id="WP_191395374.1">
    <property type="nucleotide sequence ID" value="NZ_JAKNHQ010000009.1"/>
</dbReference>
<dbReference type="Gene3D" id="3.40.50.300">
    <property type="entry name" value="P-loop containing nucleotide triphosphate hydrolases"/>
    <property type="match status" value="1"/>
</dbReference>
<keyword evidence="5 11" id="KW-0808">Transferase</keyword>
<dbReference type="InterPro" id="IPR008144">
    <property type="entry name" value="Guanylate_kin-like_dom"/>
</dbReference>
<dbReference type="PANTHER" id="PTHR23117">
    <property type="entry name" value="GUANYLATE KINASE-RELATED"/>
    <property type="match status" value="1"/>
</dbReference>
<name>A0ABS9MK25_9FIRM</name>
<dbReference type="Pfam" id="PF00625">
    <property type="entry name" value="Guanylate_kin"/>
    <property type="match status" value="1"/>
</dbReference>
<comment type="subcellular location">
    <subcellularLocation>
        <location evidence="11">Cytoplasm</location>
    </subcellularLocation>
</comment>
<dbReference type="InterPro" id="IPR008145">
    <property type="entry name" value="GK/Ca_channel_bsu"/>
</dbReference>
<dbReference type="Gene3D" id="3.30.63.10">
    <property type="entry name" value="Guanylate Kinase phosphate binding domain"/>
    <property type="match status" value="1"/>
</dbReference>
<dbReference type="EMBL" id="JAKNHQ010000009">
    <property type="protein sequence ID" value="MCG4610863.1"/>
    <property type="molecule type" value="Genomic_DNA"/>
</dbReference>
<feature type="binding site" evidence="11">
    <location>
        <begin position="11"/>
        <end position="18"/>
    </location>
    <ligand>
        <name>ATP</name>
        <dbReference type="ChEBI" id="CHEBI:30616"/>
    </ligand>
</feature>
<keyword evidence="8 11" id="KW-0067">ATP-binding</keyword>